<protein>
    <submittedName>
        <fullName evidence="1">Uncharacterized protein</fullName>
    </submittedName>
</protein>
<proteinExistence type="predicted"/>
<sequence length="67" mass="7481">MSALHLHLETVIDEPDFMVLRTTTEPGIYPVVMVVRADELRDAVLTMLDALPAEDEQACTKCNYCGK</sequence>
<accession>A0ABW0J650</accession>
<dbReference type="Proteomes" id="UP001596103">
    <property type="component" value="Unassembled WGS sequence"/>
</dbReference>
<comment type="caution">
    <text evidence="1">The sequence shown here is derived from an EMBL/GenBank/DDBJ whole genome shotgun (WGS) entry which is preliminary data.</text>
</comment>
<evidence type="ECO:0000313" key="1">
    <source>
        <dbReference type="EMBL" id="MFC5428474.1"/>
    </source>
</evidence>
<gene>
    <name evidence="1" type="ORF">ACFPTO_06605</name>
</gene>
<dbReference type="RefSeq" id="WP_377710287.1">
    <property type="nucleotide sequence ID" value="NZ_JBHSMP010000009.1"/>
</dbReference>
<dbReference type="EMBL" id="JBHSMP010000009">
    <property type="protein sequence ID" value="MFC5428474.1"/>
    <property type="molecule type" value="Genomic_DNA"/>
</dbReference>
<evidence type="ECO:0000313" key="2">
    <source>
        <dbReference type="Proteomes" id="UP001596103"/>
    </source>
</evidence>
<reference evidence="2" key="1">
    <citation type="journal article" date="2019" name="Int. J. Syst. Evol. Microbiol.">
        <title>The Global Catalogue of Microorganisms (GCM) 10K type strain sequencing project: providing services to taxonomists for standard genome sequencing and annotation.</title>
        <authorList>
            <consortium name="The Broad Institute Genomics Platform"/>
            <consortium name="The Broad Institute Genome Sequencing Center for Infectious Disease"/>
            <person name="Wu L."/>
            <person name="Ma J."/>
        </authorList>
    </citation>
    <scope>NUCLEOTIDE SEQUENCE [LARGE SCALE GENOMIC DNA]</scope>
    <source>
        <strain evidence="2">CCUG 56042</strain>
    </source>
</reference>
<keyword evidence="2" id="KW-1185">Reference proteome</keyword>
<organism evidence="1 2">
    <name type="scientific">Paraburkholderia denitrificans</name>
    <dbReference type="NCBI Taxonomy" id="694025"/>
    <lineage>
        <taxon>Bacteria</taxon>
        <taxon>Pseudomonadati</taxon>
        <taxon>Pseudomonadota</taxon>
        <taxon>Betaproteobacteria</taxon>
        <taxon>Burkholderiales</taxon>
        <taxon>Burkholderiaceae</taxon>
        <taxon>Paraburkholderia</taxon>
    </lineage>
</organism>
<name>A0ABW0J650_9BURK</name>